<gene>
    <name evidence="2" type="ORF">BAUCODRAFT_320271</name>
</gene>
<dbReference type="HOGENOM" id="CLU_1137811_0_0_1"/>
<dbReference type="KEGG" id="bcom:BAUCODRAFT_320271"/>
<dbReference type="Proteomes" id="UP000011761">
    <property type="component" value="Unassembled WGS sequence"/>
</dbReference>
<dbReference type="GeneID" id="19111664"/>
<feature type="region of interest" description="Disordered" evidence="1">
    <location>
        <begin position="1"/>
        <end position="22"/>
    </location>
</feature>
<reference evidence="2 3" key="1">
    <citation type="journal article" date="2012" name="PLoS Pathog.">
        <title>Diverse lifestyles and strategies of plant pathogenesis encoded in the genomes of eighteen Dothideomycetes fungi.</title>
        <authorList>
            <person name="Ohm R.A."/>
            <person name="Feau N."/>
            <person name="Henrissat B."/>
            <person name="Schoch C.L."/>
            <person name="Horwitz B.A."/>
            <person name="Barry K.W."/>
            <person name="Condon B.J."/>
            <person name="Copeland A.C."/>
            <person name="Dhillon B."/>
            <person name="Glaser F."/>
            <person name="Hesse C.N."/>
            <person name="Kosti I."/>
            <person name="LaButti K."/>
            <person name="Lindquist E.A."/>
            <person name="Lucas S."/>
            <person name="Salamov A.A."/>
            <person name="Bradshaw R.E."/>
            <person name="Ciuffetti L."/>
            <person name="Hamelin R.C."/>
            <person name="Kema G.H.J."/>
            <person name="Lawrence C."/>
            <person name="Scott J.A."/>
            <person name="Spatafora J.W."/>
            <person name="Turgeon B.G."/>
            <person name="de Wit P.J.G.M."/>
            <person name="Zhong S."/>
            <person name="Goodwin S.B."/>
            <person name="Grigoriev I.V."/>
        </authorList>
    </citation>
    <scope>NUCLEOTIDE SEQUENCE [LARGE SCALE GENOMIC DNA]</scope>
    <source>
        <strain evidence="2 3">UAMH 10762</strain>
    </source>
</reference>
<feature type="compositionally biased region" description="Basic and acidic residues" evidence="1">
    <location>
        <begin position="71"/>
        <end position="81"/>
    </location>
</feature>
<protein>
    <submittedName>
        <fullName evidence="2">Uncharacterized protein</fullName>
    </submittedName>
</protein>
<evidence type="ECO:0000313" key="2">
    <source>
        <dbReference type="EMBL" id="EMC91263.1"/>
    </source>
</evidence>
<keyword evidence="3" id="KW-1185">Reference proteome</keyword>
<dbReference type="RefSeq" id="XP_007681670.1">
    <property type="nucleotide sequence ID" value="XM_007683480.1"/>
</dbReference>
<accession>M2MJ12</accession>
<sequence>MYNLGQSSDSESATTSDTDSMHAQVHCDRVYTPDFLAPRYHHSLSSSARSSSTDACSDGLAARDCSAVDHNHAVQRDDAPDAYKTPRGRNKDESKHFGRFHDNLTDTEGYSVDYESCSLLYRNQTVQTEDTGVQHHTRSAPQTTSPTPLCESAHGSEEVNRDDQSLLSTDRQSLESVQQDSFQLIVHLFDRVERLERAIGIGPPRRFLWIANAGRYRQGGVRGLRDRRGGGQGRVRRVLNTLFG</sequence>
<feature type="compositionally biased region" description="Basic and acidic residues" evidence="1">
    <location>
        <begin position="89"/>
        <end position="100"/>
    </location>
</feature>
<feature type="region of interest" description="Disordered" evidence="1">
    <location>
        <begin position="71"/>
        <end position="100"/>
    </location>
</feature>
<name>M2MJ12_BAUPA</name>
<evidence type="ECO:0000313" key="3">
    <source>
        <dbReference type="Proteomes" id="UP000011761"/>
    </source>
</evidence>
<proteinExistence type="predicted"/>
<organism evidence="2 3">
    <name type="scientific">Baudoinia panamericana (strain UAMH 10762)</name>
    <name type="common">Angels' share fungus</name>
    <name type="synonym">Baudoinia compniacensis (strain UAMH 10762)</name>
    <dbReference type="NCBI Taxonomy" id="717646"/>
    <lineage>
        <taxon>Eukaryota</taxon>
        <taxon>Fungi</taxon>
        <taxon>Dikarya</taxon>
        <taxon>Ascomycota</taxon>
        <taxon>Pezizomycotina</taxon>
        <taxon>Dothideomycetes</taxon>
        <taxon>Dothideomycetidae</taxon>
        <taxon>Mycosphaerellales</taxon>
        <taxon>Teratosphaeriaceae</taxon>
        <taxon>Baudoinia</taxon>
    </lineage>
</organism>
<evidence type="ECO:0000256" key="1">
    <source>
        <dbReference type="SAM" id="MobiDB-lite"/>
    </source>
</evidence>
<feature type="compositionally biased region" description="Basic and acidic residues" evidence="1">
    <location>
        <begin position="154"/>
        <end position="164"/>
    </location>
</feature>
<feature type="compositionally biased region" description="Low complexity" evidence="1">
    <location>
        <begin position="7"/>
        <end position="18"/>
    </location>
</feature>
<feature type="region of interest" description="Disordered" evidence="1">
    <location>
        <begin position="129"/>
        <end position="166"/>
    </location>
</feature>
<dbReference type="AlphaFoldDB" id="M2MJ12"/>
<dbReference type="EMBL" id="KB445564">
    <property type="protein sequence ID" value="EMC91263.1"/>
    <property type="molecule type" value="Genomic_DNA"/>
</dbReference>